<evidence type="ECO:0000256" key="4">
    <source>
        <dbReference type="ARBA" id="ARBA00023125"/>
    </source>
</evidence>
<evidence type="ECO:0000256" key="2">
    <source>
        <dbReference type="ARBA" id="ARBA00022741"/>
    </source>
</evidence>
<organism evidence="6">
    <name type="scientific">Ensete ventricosum</name>
    <name type="common">Abyssinian banana</name>
    <name type="synonym">Musa ensete</name>
    <dbReference type="NCBI Taxonomy" id="4639"/>
    <lineage>
        <taxon>Eukaryota</taxon>
        <taxon>Viridiplantae</taxon>
        <taxon>Streptophyta</taxon>
        <taxon>Embryophyta</taxon>
        <taxon>Tracheophyta</taxon>
        <taxon>Spermatophyta</taxon>
        <taxon>Magnoliopsida</taxon>
        <taxon>Liliopsida</taxon>
        <taxon>Zingiberales</taxon>
        <taxon>Musaceae</taxon>
        <taxon>Ensete</taxon>
    </lineage>
</organism>
<dbReference type="PANTHER" id="PTHR11361:SF21">
    <property type="entry name" value="MUTS PROTEIN HOMOLOG 4"/>
    <property type="match status" value="1"/>
</dbReference>
<dbReference type="Gene3D" id="3.40.50.300">
    <property type="entry name" value="P-loop containing nucleotide triphosphate hydrolases"/>
    <property type="match status" value="1"/>
</dbReference>
<dbReference type="InterPro" id="IPR027417">
    <property type="entry name" value="P-loop_NTPase"/>
</dbReference>
<protein>
    <recommendedName>
        <fullName evidence="5">DNA mismatch repair proteins mutS family domain-containing protein</fullName>
    </recommendedName>
</protein>
<dbReference type="Pfam" id="PF00488">
    <property type="entry name" value="MutS_V"/>
    <property type="match status" value="1"/>
</dbReference>
<comment type="similarity">
    <text evidence="1">Belongs to the DNA mismatch repair MutS family.</text>
</comment>
<dbReference type="GO" id="GO:0006298">
    <property type="term" value="P:mismatch repair"/>
    <property type="evidence" value="ECO:0007669"/>
    <property type="project" value="InterPro"/>
</dbReference>
<keyword evidence="3" id="KW-0067">ATP-binding</keyword>
<name>A0A445MGG5_ENSVE</name>
<dbReference type="InterPro" id="IPR000432">
    <property type="entry name" value="DNA_mismatch_repair_MutS_C"/>
</dbReference>
<feature type="domain" description="DNA mismatch repair proteins mutS family" evidence="5">
    <location>
        <begin position="101"/>
        <end position="265"/>
    </location>
</feature>
<dbReference type="GO" id="GO:0007131">
    <property type="term" value="P:reciprocal meiotic recombination"/>
    <property type="evidence" value="ECO:0007669"/>
    <property type="project" value="TreeGrafter"/>
</dbReference>
<keyword evidence="2" id="KW-0547">Nucleotide-binding</keyword>
<dbReference type="PANTHER" id="PTHR11361">
    <property type="entry name" value="DNA MISMATCH REPAIR PROTEIN MUTS FAMILY MEMBER"/>
    <property type="match status" value="1"/>
</dbReference>
<proteinExistence type="inferred from homology"/>
<dbReference type="GO" id="GO:0030983">
    <property type="term" value="F:mismatched DNA binding"/>
    <property type="evidence" value="ECO:0007669"/>
    <property type="project" value="InterPro"/>
</dbReference>
<reference evidence="6" key="1">
    <citation type="journal article" date="2018" name="Data Brief">
        <title>Genome sequence data from 17 accessions of Ensete ventricosum, a staple food crop for millions in Ethiopia.</title>
        <authorList>
            <person name="Yemataw Z."/>
            <person name="Muzemil S."/>
            <person name="Ambachew D."/>
            <person name="Tripathi L."/>
            <person name="Tesfaye K."/>
            <person name="Chala A."/>
            <person name="Farbos A."/>
            <person name="O'Neill P."/>
            <person name="Moore K."/>
            <person name="Grant M."/>
            <person name="Studholme D.J."/>
        </authorList>
    </citation>
    <scope>NUCLEOTIDE SEQUENCE [LARGE SCALE GENOMIC DNA]</scope>
    <source>
        <tissue evidence="6">Leaf</tissue>
    </source>
</reference>
<evidence type="ECO:0000256" key="3">
    <source>
        <dbReference type="ARBA" id="ARBA00022840"/>
    </source>
</evidence>
<gene>
    <name evidence="6" type="ORF">BHM03_00023296</name>
</gene>
<evidence type="ECO:0000313" key="6">
    <source>
        <dbReference type="EMBL" id="RZR73372.1"/>
    </source>
</evidence>
<dbReference type="GO" id="GO:0005634">
    <property type="term" value="C:nucleus"/>
    <property type="evidence" value="ECO:0007669"/>
    <property type="project" value="TreeGrafter"/>
</dbReference>
<evidence type="ECO:0000256" key="1">
    <source>
        <dbReference type="ARBA" id="ARBA00006271"/>
    </source>
</evidence>
<feature type="non-terminal residue" evidence="6">
    <location>
        <position position="1"/>
    </location>
</feature>
<keyword evidence="4" id="KW-0238">DNA-binding</keyword>
<dbReference type="Proteomes" id="UP000290560">
    <property type="component" value="Unassembled WGS sequence"/>
</dbReference>
<dbReference type="AlphaFoldDB" id="A0A445MGG5"/>
<dbReference type="InterPro" id="IPR045076">
    <property type="entry name" value="MutS"/>
</dbReference>
<evidence type="ECO:0000259" key="5">
    <source>
        <dbReference type="SMART" id="SM00534"/>
    </source>
</evidence>
<dbReference type="SUPFAM" id="SSF52540">
    <property type="entry name" value="P-loop containing nucleoside triphosphate hydrolases"/>
    <property type="match status" value="1"/>
</dbReference>
<accession>A0A445MGG5</accession>
<dbReference type="GO" id="GO:0140664">
    <property type="term" value="F:ATP-dependent DNA damage sensor activity"/>
    <property type="evidence" value="ECO:0007669"/>
    <property type="project" value="InterPro"/>
</dbReference>
<dbReference type="GO" id="GO:0005524">
    <property type="term" value="F:ATP binding"/>
    <property type="evidence" value="ECO:0007669"/>
    <property type="project" value="UniProtKB-KW"/>
</dbReference>
<sequence>LINVIRNDISILTLLAEVLSLLDMIVNSFAQIVSTESVDRYTRPEFTGVVSPGIENVPPGIGHLPPGIEHVRVLTDTRRYSQYPGIEPMLPAALVLLCDRSGKSTYLQQVCLIIILAQIGCYVPARFASLRVVDRIFTRIGTGDNVENNSSTFMTEMKETAFLMQNVSPKYILCSDCCQQMYTIFATHMEGLSEMATIYPNVKILHFEVDLRNNRLDFKDVKRMDINREQFHSIQVAYQVVQKLICLKYSNQSEDYIRQALQNLKENFMNERSN</sequence>
<dbReference type="EMBL" id="KV875896">
    <property type="protein sequence ID" value="RZR73372.1"/>
    <property type="molecule type" value="Genomic_DNA"/>
</dbReference>
<dbReference type="SMART" id="SM00534">
    <property type="entry name" value="MUTSac"/>
    <property type="match status" value="1"/>
</dbReference>